<dbReference type="EMBL" id="JADOXO010000291">
    <property type="protein sequence ID" value="KAF9807159.1"/>
    <property type="molecule type" value="Genomic_DNA"/>
</dbReference>
<feature type="compositionally biased region" description="Polar residues" evidence="1">
    <location>
        <begin position="1"/>
        <end position="16"/>
    </location>
</feature>
<organism evidence="2 3">
    <name type="scientific">Rhodonia placenta</name>
    <dbReference type="NCBI Taxonomy" id="104341"/>
    <lineage>
        <taxon>Eukaryota</taxon>
        <taxon>Fungi</taxon>
        <taxon>Dikarya</taxon>
        <taxon>Basidiomycota</taxon>
        <taxon>Agaricomycotina</taxon>
        <taxon>Agaricomycetes</taxon>
        <taxon>Polyporales</taxon>
        <taxon>Adustoporiaceae</taxon>
        <taxon>Rhodonia</taxon>
    </lineage>
</organism>
<protein>
    <submittedName>
        <fullName evidence="2">Uncharacterized protein</fullName>
    </submittedName>
</protein>
<feature type="region of interest" description="Disordered" evidence="1">
    <location>
        <begin position="1"/>
        <end position="25"/>
    </location>
</feature>
<gene>
    <name evidence="2" type="ORF">IEO21_08359</name>
</gene>
<reference evidence="2" key="2">
    <citation type="journal article" name="Front. Microbiol.">
        <title>Degradative Capacity of Two Strains of Rhodonia placenta: From Phenotype to Genotype.</title>
        <authorList>
            <person name="Kolle M."/>
            <person name="Horta M.A.C."/>
            <person name="Nowrousian M."/>
            <person name="Ohm R.A."/>
            <person name="Benz J.P."/>
            <person name="Pilgard A."/>
        </authorList>
    </citation>
    <scope>NUCLEOTIDE SEQUENCE</scope>
    <source>
        <strain evidence="2">FPRL280</strain>
    </source>
</reference>
<dbReference type="Proteomes" id="UP000639403">
    <property type="component" value="Unassembled WGS sequence"/>
</dbReference>
<dbReference type="AlphaFoldDB" id="A0A8H7NWU8"/>
<evidence type="ECO:0000313" key="3">
    <source>
        <dbReference type="Proteomes" id="UP000639403"/>
    </source>
</evidence>
<proteinExistence type="predicted"/>
<reference evidence="2" key="1">
    <citation type="submission" date="2020-11" db="EMBL/GenBank/DDBJ databases">
        <authorList>
            <person name="Koelle M."/>
            <person name="Horta M.A.C."/>
            <person name="Nowrousian M."/>
            <person name="Ohm R.A."/>
            <person name="Benz P."/>
            <person name="Pilgard A."/>
        </authorList>
    </citation>
    <scope>NUCLEOTIDE SEQUENCE</scope>
    <source>
        <strain evidence="2">FPRL280</strain>
    </source>
</reference>
<sequence length="92" mass="10728">MDQVYSQCRDAQQVPMSPSHHFSGELRDKYCKPWEGWSGGSTAEYKQHFVTQWFPEMDIPFHHPDMDHWCVPAKSEPLLHVSEPSLRARSSL</sequence>
<name>A0A8H7NWU8_9APHY</name>
<accession>A0A8H7NWU8</accession>
<comment type="caution">
    <text evidence="2">The sequence shown here is derived from an EMBL/GenBank/DDBJ whole genome shotgun (WGS) entry which is preliminary data.</text>
</comment>
<evidence type="ECO:0000313" key="2">
    <source>
        <dbReference type="EMBL" id="KAF9807159.1"/>
    </source>
</evidence>
<evidence type="ECO:0000256" key="1">
    <source>
        <dbReference type="SAM" id="MobiDB-lite"/>
    </source>
</evidence>